<feature type="region of interest" description="Disordered" evidence="1">
    <location>
        <begin position="91"/>
        <end position="123"/>
    </location>
</feature>
<name>A0AA39HG35_9BILA</name>
<gene>
    <name evidence="2" type="ORF">QR680_017861</name>
</gene>
<keyword evidence="3" id="KW-1185">Reference proteome</keyword>
<proteinExistence type="predicted"/>
<sequence>MAAAAPMENEPVNAPEEPRKLLACGCGHTIGAGGDYFCAHVALQQRSPVVRYSRDEIMELNTNNGEPRSGVIVNEEVFAFLASTIRERVDSYSSERDDSGYGSGSLADSISEEGENPVQDGAPVSISELFNQPLSVRPVAVPVRSGNGQIPILPMCFFENVLNHRVDGDGFDIFRAPFPAELVRVSDEAEDLLQFKASPEPISASTSNSGRQRGGSSRNVARRTLRVAKQLNDKKALSAMERKGNGGS</sequence>
<dbReference type="Proteomes" id="UP001175271">
    <property type="component" value="Unassembled WGS sequence"/>
</dbReference>
<dbReference type="AlphaFoldDB" id="A0AA39HG35"/>
<dbReference type="EMBL" id="JAUCMV010000004">
    <property type="protein sequence ID" value="KAK0405218.1"/>
    <property type="molecule type" value="Genomic_DNA"/>
</dbReference>
<evidence type="ECO:0000313" key="2">
    <source>
        <dbReference type="EMBL" id="KAK0405218.1"/>
    </source>
</evidence>
<accession>A0AA39HG35</accession>
<evidence type="ECO:0000313" key="3">
    <source>
        <dbReference type="Proteomes" id="UP001175271"/>
    </source>
</evidence>
<evidence type="ECO:0000256" key="1">
    <source>
        <dbReference type="SAM" id="MobiDB-lite"/>
    </source>
</evidence>
<comment type="caution">
    <text evidence="2">The sequence shown here is derived from an EMBL/GenBank/DDBJ whole genome shotgun (WGS) entry which is preliminary data.</text>
</comment>
<organism evidence="2 3">
    <name type="scientific">Steinernema hermaphroditum</name>
    <dbReference type="NCBI Taxonomy" id="289476"/>
    <lineage>
        <taxon>Eukaryota</taxon>
        <taxon>Metazoa</taxon>
        <taxon>Ecdysozoa</taxon>
        <taxon>Nematoda</taxon>
        <taxon>Chromadorea</taxon>
        <taxon>Rhabditida</taxon>
        <taxon>Tylenchina</taxon>
        <taxon>Panagrolaimomorpha</taxon>
        <taxon>Strongyloidoidea</taxon>
        <taxon>Steinernematidae</taxon>
        <taxon>Steinernema</taxon>
    </lineage>
</organism>
<reference evidence="2" key="1">
    <citation type="submission" date="2023-06" db="EMBL/GenBank/DDBJ databases">
        <title>Genomic analysis of the entomopathogenic nematode Steinernema hermaphroditum.</title>
        <authorList>
            <person name="Schwarz E.M."/>
            <person name="Heppert J.K."/>
            <person name="Baniya A."/>
            <person name="Schwartz H.T."/>
            <person name="Tan C.-H."/>
            <person name="Antoshechkin I."/>
            <person name="Sternberg P.W."/>
            <person name="Goodrich-Blair H."/>
            <person name="Dillman A.R."/>
        </authorList>
    </citation>
    <scope>NUCLEOTIDE SEQUENCE</scope>
    <source>
        <strain evidence="2">PS9179</strain>
        <tissue evidence="2">Whole animal</tissue>
    </source>
</reference>
<protein>
    <submittedName>
        <fullName evidence="2">Uncharacterized protein</fullName>
    </submittedName>
</protein>
<feature type="compositionally biased region" description="Low complexity" evidence="1">
    <location>
        <begin position="205"/>
        <end position="218"/>
    </location>
</feature>
<feature type="region of interest" description="Disordered" evidence="1">
    <location>
        <begin position="196"/>
        <end position="225"/>
    </location>
</feature>